<evidence type="ECO:0000313" key="2">
    <source>
        <dbReference type="Proteomes" id="UP000184522"/>
    </source>
</evidence>
<dbReference type="OrthoDB" id="1430532at2"/>
<reference evidence="2" key="1">
    <citation type="submission" date="2016-11" db="EMBL/GenBank/DDBJ databases">
        <authorList>
            <person name="Varghese N."/>
            <person name="Submissions S."/>
        </authorList>
    </citation>
    <scope>NUCLEOTIDE SEQUENCE [LARGE SCALE GENOMIC DNA]</scope>
    <source>
        <strain evidence="2">DSM 25330</strain>
    </source>
</reference>
<proteinExistence type="predicted"/>
<name>A0A1M5VPH8_9FLAO</name>
<accession>A0A1M5VPH8</accession>
<dbReference type="RefSeq" id="WP_073087570.1">
    <property type="nucleotide sequence ID" value="NZ_FQWS01000003.1"/>
</dbReference>
<dbReference type="Proteomes" id="UP000184522">
    <property type="component" value="Unassembled WGS sequence"/>
</dbReference>
<keyword evidence="2" id="KW-1185">Reference proteome</keyword>
<sequence length="172" mass="19926">MILKAFKEKSNQKFVDKTLSNRNVIAKLKKAESIGVLLNYSEYCDYDVINSFLDKLDITSAKRKIFTYISDKNTEHSQWDNVFTAKDFGWKGKLKNSDLKNFTETNFDVLICYFLANDNELKQIAAMSSADLKVGISNTDERLYDLIIDVDTKNFDVFKTELKKYLTILNKI</sequence>
<dbReference type="AlphaFoldDB" id="A0A1M5VPH8"/>
<dbReference type="EMBL" id="FQWS01000003">
    <property type="protein sequence ID" value="SHH77152.1"/>
    <property type="molecule type" value="Genomic_DNA"/>
</dbReference>
<dbReference type="STRING" id="1089305.SAMN05444148_2778"/>
<dbReference type="Pfam" id="PF21857">
    <property type="entry name" value="DUF6913"/>
    <property type="match status" value="1"/>
</dbReference>
<gene>
    <name evidence="1" type="ORF">SAMN05444148_2778</name>
</gene>
<dbReference type="InterPro" id="IPR054207">
    <property type="entry name" value="DUF6913"/>
</dbReference>
<protein>
    <submittedName>
        <fullName evidence="1">Uncharacterized protein</fullName>
    </submittedName>
</protein>
<evidence type="ECO:0000313" key="1">
    <source>
        <dbReference type="EMBL" id="SHH77152.1"/>
    </source>
</evidence>
<organism evidence="1 2">
    <name type="scientific">Winogradskyella jejuensis</name>
    <dbReference type="NCBI Taxonomy" id="1089305"/>
    <lineage>
        <taxon>Bacteria</taxon>
        <taxon>Pseudomonadati</taxon>
        <taxon>Bacteroidota</taxon>
        <taxon>Flavobacteriia</taxon>
        <taxon>Flavobacteriales</taxon>
        <taxon>Flavobacteriaceae</taxon>
        <taxon>Winogradskyella</taxon>
    </lineage>
</organism>